<dbReference type="Proteomes" id="UP000183200">
    <property type="component" value="Unassembled WGS sequence"/>
</dbReference>
<evidence type="ECO:0000313" key="2">
    <source>
        <dbReference type="EMBL" id="SDN19788.1"/>
    </source>
</evidence>
<accession>A0A1G9ZEM9</accession>
<dbReference type="OrthoDB" id="9773278at2"/>
<dbReference type="PANTHER" id="PTHR23150">
    <property type="entry name" value="SULFATASE MODIFYING FACTOR 1, 2"/>
    <property type="match status" value="1"/>
</dbReference>
<dbReference type="STRING" id="430522.BFS30_15735"/>
<dbReference type="GO" id="GO:0120147">
    <property type="term" value="F:formylglycine-generating oxidase activity"/>
    <property type="evidence" value="ECO:0007669"/>
    <property type="project" value="TreeGrafter"/>
</dbReference>
<dbReference type="Gene3D" id="3.90.1580.10">
    <property type="entry name" value="paralog of FGE (formylglycine-generating enzyme)"/>
    <property type="match status" value="1"/>
</dbReference>
<dbReference type="InterPro" id="IPR051043">
    <property type="entry name" value="Sulfatase_Mod_Factor_Kinase"/>
</dbReference>
<dbReference type="InterPro" id="IPR042095">
    <property type="entry name" value="SUMF_sf"/>
</dbReference>
<dbReference type="InterPro" id="IPR005532">
    <property type="entry name" value="SUMF_dom"/>
</dbReference>
<dbReference type="SUPFAM" id="SSF56436">
    <property type="entry name" value="C-type lectin-like"/>
    <property type="match status" value="1"/>
</dbReference>
<dbReference type="Pfam" id="PF03781">
    <property type="entry name" value="FGE-sulfatase"/>
    <property type="match status" value="1"/>
</dbReference>
<organism evidence="2 3">
    <name type="scientific">Pedobacter steynii</name>
    <dbReference type="NCBI Taxonomy" id="430522"/>
    <lineage>
        <taxon>Bacteria</taxon>
        <taxon>Pseudomonadati</taxon>
        <taxon>Bacteroidota</taxon>
        <taxon>Sphingobacteriia</taxon>
        <taxon>Sphingobacteriales</taxon>
        <taxon>Sphingobacteriaceae</taxon>
        <taxon>Pedobacter</taxon>
    </lineage>
</organism>
<proteinExistence type="predicted"/>
<gene>
    <name evidence="2" type="ORF">SAMN05421820_106448</name>
</gene>
<sequence>MMVSSSKLKAQPDSTLVKIPAGAYWIGGQTHQLNPLRKISLANFYIGKTEITNLQFEDFVKATAYKTDAERLRNAMVFEPGLAEFKWLRDSTAFWRFPNGRSRGGIENKMNHPVTSISYADAEAYCKWAKVRLPTLDEWEVASRAGAKGTYFWGEDQEQIGTYANIWNARDHLTADVSDGYMYTSPVASFKANAFGLYDMYGNVFEFCEGSLKNDPKKRKVVHARGGSWWCSRNSCGFFNSVDIGRVNPHAAFSNQGFRIAKTTPN</sequence>
<dbReference type="EMBL" id="FNGY01000006">
    <property type="protein sequence ID" value="SDN19788.1"/>
    <property type="molecule type" value="Genomic_DNA"/>
</dbReference>
<dbReference type="RefSeq" id="WP_074610036.1">
    <property type="nucleotide sequence ID" value="NZ_FNGY01000006.1"/>
</dbReference>
<evidence type="ECO:0000259" key="1">
    <source>
        <dbReference type="Pfam" id="PF03781"/>
    </source>
</evidence>
<keyword evidence="3" id="KW-1185">Reference proteome</keyword>
<evidence type="ECO:0000313" key="3">
    <source>
        <dbReference type="Proteomes" id="UP000183200"/>
    </source>
</evidence>
<protein>
    <submittedName>
        <fullName evidence="2">Sulfatase modifying factor 1</fullName>
    </submittedName>
</protein>
<reference evidence="3" key="1">
    <citation type="submission" date="2016-10" db="EMBL/GenBank/DDBJ databases">
        <authorList>
            <person name="Varghese N."/>
            <person name="Submissions S."/>
        </authorList>
    </citation>
    <scope>NUCLEOTIDE SEQUENCE [LARGE SCALE GENOMIC DNA]</scope>
    <source>
        <strain evidence="3">DSM 19110</strain>
    </source>
</reference>
<name>A0A1G9ZEM9_9SPHI</name>
<dbReference type="AlphaFoldDB" id="A0A1G9ZEM9"/>
<dbReference type="InterPro" id="IPR016187">
    <property type="entry name" value="CTDL_fold"/>
</dbReference>
<dbReference type="PANTHER" id="PTHR23150:SF19">
    <property type="entry name" value="FORMYLGLYCINE-GENERATING ENZYME"/>
    <property type="match status" value="1"/>
</dbReference>
<feature type="domain" description="Sulfatase-modifying factor enzyme-like" evidence="1">
    <location>
        <begin position="15"/>
        <end position="262"/>
    </location>
</feature>